<dbReference type="RefSeq" id="WP_375555844.1">
    <property type="nucleotide sequence ID" value="NZ_JBBVGT010000001.1"/>
</dbReference>
<dbReference type="InterPro" id="IPR015927">
    <property type="entry name" value="Peptidase_S24_S26A/B/C"/>
</dbReference>
<feature type="domain" description="Peptidase S24/S26A/S26B/S26C" evidence="2">
    <location>
        <begin position="24"/>
        <end position="130"/>
    </location>
</feature>
<keyword evidence="4" id="KW-1185">Reference proteome</keyword>
<dbReference type="EMBL" id="JBBVGT010000001">
    <property type="protein sequence ID" value="MFB5944260.1"/>
    <property type="molecule type" value="Genomic_DNA"/>
</dbReference>
<evidence type="ECO:0000313" key="3">
    <source>
        <dbReference type="EMBL" id="MFB5944260.1"/>
    </source>
</evidence>
<feature type="region of interest" description="Disordered" evidence="1">
    <location>
        <begin position="1"/>
        <end position="20"/>
    </location>
</feature>
<comment type="caution">
    <text evidence="3">The sequence shown here is derived from an EMBL/GenBank/DDBJ whole genome shotgun (WGS) entry which is preliminary data.</text>
</comment>
<dbReference type="Proteomes" id="UP001580928">
    <property type="component" value="Unassembled WGS sequence"/>
</dbReference>
<proteinExistence type="predicted"/>
<dbReference type="SUPFAM" id="SSF51306">
    <property type="entry name" value="LexA/Signal peptidase"/>
    <property type="match status" value="1"/>
</dbReference>
<sequence>MLRQILPGRNTDLEPLEDPGKVSGFASPATDYIQDRLHIIQKLVNDPVNTFYFQMESAELESLGVAKDATLVVDRSVHPRHGSIIVVNKDGEWLVRQLIVLGGQQYLVNGKLQSERTLIEDDGISVFGVVTWSCNPLNKLVKH</sequence>
<gene>
    <name evidence="3" type="ORF">WKR92_00300</name>
</gene>
<evidence type="ECO:0000313" key="4">
    <source>
        <dbReference type="Proteomes" id="UP001580928"/>
    </source>
</evidence>
<dbReference type="CDD" id="cd06529">
    <property type="entry name" value="S24_LexA-like"/>
    <property type="match status" value="1"/>
</dbReference>
<evidence type="ECO:0000256" key="1">
    <source>
        <dbReference type="SAM" id="MobiDB-lite"/>
    </source>
</evidence>
<dbReference type="InterPro" id="IPR039418">
    <property type="entry name" value="LexA-like"/>
</dbReference>
<protein>
    <submittedName>
        <fullName evidence="3">S24 family peptidase</fullName>
    </submittedName>
</protein>
<accession>A0ABV5C9N6</accession>
<dbReference type="InterPro" id="IPR036286">
    <property type="entry name" value="LexA/Signal_pep-like_sf"/>
</dbReference>
<name>A0ABV5C9N6_9SPHI</name>
<dbReference type="Pfam" id="PF00717">
    <property type="entry name" value="Peptidase_S24"/>
    <property type="match status" value="1"/>
</dbReference>
<evidence type="ECO:0000259" key="2">
    <source>
        <dbReference type="Pfam" id="PF00717"/>
    </source>
</evidence>
<organism evidence="3 4">
    <name type="scientific">Albibacterium profundi</name>
    <dbReference type="NCBI Taxonomy" id="3134906"/>
    <lineage>
        <taxon>Bacteria</taxon>
        <taxon>Pseudomonadati</taxon>
        <taxon>Bacteroidota</taxon>
        <taxon>Sphingobacteriia</taxon>
        <taxon>Sphingobacteriales</taxon>
        <taxon>Sphingobacteriaceae</taxon>
        <taxon>Albibacterium</taxon>
    </lineage>
</organism>
<dbReference type="Gene3D" id="2.10.109.10">
    <property type="entry name" value="Umud Fragment, subunit A"/>
    <property type="match status" value="1"/>
</dbReference>
<reference evidence="3 4" key="1">
    <citation type="submission" date="2024-04" db="EMBL/GenBank/DDBJ databases">
        <title>Albibacterium profundi sp. nov., isolated from sediment of the Challenger Deep of Mariana Trench.</title>
        <authorList>
            <person name="Wang Y."/>
        </authorList>
    </citation>
    <scope>NUCLEOTIDE SEQUENCE [LARGE SCALE GENOMIC DNA]</scope>
    <source>
        <strain evidence="3 4">RHL897</strain>
    </source>
</reference>